<evidence type="ECO:0000256" key="9">
    <source>
        <dbReference type="PIRNR" id="PIRNR000156"/>
    </source>
</evidence>
<dbReference type="PANTHER" id="PTHR43825">
    <property type="entry name" value="PYRUVATE DEHYDROGENASE E1 COMPONENT"/>
    <property type="match status" value="1"/>
</dbReference>
<dbReference type="InterPro" id="IPR017600">
    <property type="entry name" value="Alpha-ketoglut_DH"/>
</dbReference>
<dbReference type="SUPFAM" id="SSF52922">
    <property type="entry name" value="TK C-terminal domain-like"/>
    <property type="match status" value="1"/>
</dbReference>
<protein>
    <recommendedName>
        <fullName evidence="4 9">Pyruvate dehydrogenase E1 component</fullName>
        <ecNumber evidence="3 9">1.2.4.1</ecNumber>
    </recommendedName>
</protein>
<feature type="domain" description="Transketolase-like C-terminal" evidence="13">
    <location>
        <begin position="774"/>
        <end position="904"/>
    </location>
</feature>
<feature type="region of interest" description="Disordered" evidence="10">
    <location>
        <begin position="1"/>
        <end position="22"/>
    </location>
</feature>
<feature type="region of interest" description="Disordered" evidence="10">
    <location>
        <begin position="821"/>
        <end position="842"/>
    </location>
</feature>
<gene>
    <name evidence="14" type="primary">mdeB</name>
    <name evidence="14" type="ORF">KZJ38_10860</name>
</gene>
<organism evidence="14 15">
    <name type="scientific">Paraburkholderia edwinii</name>
    <dbReference type="NCBI Taxonomy" id="2861782"/>
    <lineage>
        <taxon>Bacteria</taxon>
        <taxon>Pseudomonadati</taxon>
        <taxon>Pseudomonadota</taxon>
        <taxon>Betaproteobacteria</taxon>
        <taxon>Burkholderiales</taxon>
        <taxon>Burkholderiaceae</taxon>
        <taxon>Paraburkholderia</taxon>
    </lineage>
</organism>
<dbReference type="InterPro" id="IPR035807">
    <property type="entry name" value="PDC_E1_N"/>
</dbReference>
<feature type="compositionally biased region" description="Polar residues" evidence="10">
    <location>
        <begin position="830"/>
        <end position="841"/>
    </location>
</feature>
<dbReference type="NCBIfam" id="TIGR00759">
    <property type="entry name" value="aceE"/>
    <property type="match status" value="1"/>
</dbReference>
<sequence length="955" mass="105206">MTDLSNGNEQLRRLNEDADPQETTEWLDALQGVLEHAGKDRAQFLFDRLAEHARSLGVQSARTRFTPYQNTIALEQQGRYPGNVELEEKLAAALRWNALAMVVRANKAYGELGGHIASYASAADLFEVGFNHFFRASAAHIEGAADGKSEGNSEANRDGSGGDLVYFQPHSSPGVYARAFLEGFLDEQHLRHYRREIAGPGLCSYPHPWLMPDFWQFPTGSMGIGPINSIYQARFMRYLQNRGLAQTDGRTVWGFFGDGEMDEPESIGALSLAAREGLDNLVFVINCNLQRLDGPVRSNGRIVDELEAQFNGAGWNVIKVLWGSDWDALFERDKSGALLRAFAETVDGQFQTFSANDGAYNRAHFFGQNPALAALVEQMIDDDIDRLRRGGHDARKLFAAYQQARRHRGQPTVILAKTMKGFGMGAVGQGRMTTHQQKKLGVDELKAFRDRFRLPLSDDDVEQLKFYKPAADSPEMQYLHARRESLGGYLPRRRRTATQGLAVPAVQDWAQFALDSNDREISTTMALVRMLTALLKDRALGPRIVPIVADEARTFGMANMFRQVGIYSPLGQLYEPEDLGSMLYYREDTKGQILEEGISEAGAVSSWIAAATSYSVHDLPMLPFYIYYSMFGFQRIGDLIWAAADQRARGFLIGATAGKTTLGGEGLQHQDGTSHLAASTIPNCRAYDPAFAYEVAAIVDAGMHEMVDAQRDVFYYVTVTNENYVQPSVPAATFDALREPILKGMYRLPAAASASISGADRDHDRDPDLAHTTQQKSARVQLLGSGAILREAIAARQMLADDWQIDAAVWSVTSFTELQRDGMEAERQARNSGTAPGTSNDAPIPYVTAALDATEGPVIAATDYVRAVPELIRAYVPRRYVTLGTDGFGRSDTRSALRAFFEVDRVSIVIAALNALADDGDIDRGIVREAIARYRGEADGGQGGGDAAQVAPWRR</sequence>
<evidence type="ECO:0000256" key="5">
    <source>
        <dbReference type="ARBA" id="ARBA00023002"/>
    </source>
</evidence>
<evidence type="ECO:0000256" key="3">
    <source>
        <dbReference type="ARBA" id="ARBA00012281"/>
    </source>
</evidence>
<dbReference type="Proteomes" id="UP000826462">
    <property type="component" value="Chromosome 1"/>
</dbReference>
<evidence type="ECO:0000313" key="15">
    <source>
        <dbReference type="Proteomes" id="UP000826462"/>
    </source>
</evidence>
<dbReference type="InterPro" id="IPR055152">
    <property type="entry name" value="Transketolase-like_C_2"/>
</dbReference>
<comment type="function">
    <text evidence="2 9">Component of the pyruvate dehydrogenase (PDH) complex, that catalyzes the overall conversion of pyruvate to acetyl-CoA and CO(2).</text>
</comment>
<dbReference type="InterPro" id="IPR004660">
    <property type="entry name" value="PDH_E1"/>
</dbReference>
<dbReference type="Gene3D" id="3.40.50.970">
    <property type="match status" value="2"/>
</dbReference>
<evidence type="ECO:0000256" key="1">
    <source>
        <dbReference type="ARBA" id="ARBA00001964"/>
    </source>
</evidence>
<dbReference type="Pfam" id="PF17831">
    <property type="entry name" value="PDH_E1_M"/>
    <property type="match status" value="1"/>
</dbReference>
<reference evidence="14 15" key="1">
    <citation type="submission" date="2021-07" db="EMBL/GenBank/DDBJ databases">
        <title>Paraburkholderia edwinii protects Aspergillus sp. from phenazines by acting as a toxin sponge.</title>
        <authorList>
            <person name="Dahlstrom K.M."/>
            <person name="Newman D.K."/>
        </authorList>
    </citation>
    <scope>NUCLEOTIDE SEQUENCE [LARGE SCALE GENOMIC DNA]</scope>
    <source>
        <strain evidence="14 15">Pe01</strain>
    </source>
</reference>
<keyword evidence="5 9" id="KW-0560">Oxidoreductase</keyword>
<evidence type="ECO:0000259" key="11">
    <source>
        <dbReference type="Pfam" id="PF00456"/>
    </source>
</evidence>
<feature type="compositionally biased region" description="Basic and acidic residues" evidence="10">
    <location>
        <begin position="759"/>
        <end position="769"/>
    </location>
</feature>
<dbReference type="InterPro" id="IPR029061">
    <property type="entry name" value="THDP-binding"/>
</dbReference>
<dbReference type="EC" id="1.2.4.1" evidence="3 9"/>
<accession>A0ABX8UU32</accession>
<dbReference type="InterPro" id="IPR051157">
    <property type="entry name" value="PDH/Transketolase"/>
</dbReference>
<dbReference type="CDD" id="cd02017">
    <property type="entry name" value="TPP_E1_EcPDC_like"/>
    <property type="match status" value="1"/>
</dbReference>
<dbReference type="SUPFAM" id="SSF52518">
    <property type="entry name" value="Thiamin diphosphate-binding fold (THDP-binding)"/>
    <property type="match status" value="2"/>
</dbReference>
<dbReference type="PIRSF" id="PIRSF000156">
    <property type="entry name" value="Pyruvate_dh_E1"/>
    <property type="match status" value="1"/>
</dbReference>
<keyword evidence="7 9" id="KW-0670">Pyruvate</keyword>
<evidence type="ECO:0000256" key="6">
    <source>
        <dbReference type="ARBA" id="ARBA00023052"/>
    </source>
</evidence>
<dbReference type="PANTHER" id="PTHR43825:SF3">
    <property type="entry name" value="PYRUVATE DEHYDROGENASE E1 COMPONENT"/>
    <property type="match status" value="1"/>
</dbReference>
<evidence type="ECO:0000256" key="2">
    <source>
        <dbReference type="ARBA" id="ARBA00003157"/>
    </source>
</evidence>
<evidence type="ECO:0000256" key="4">
    <source>
        <dbReference type="ARBA" id="ARBA00017172"/>
    </source>
</evidence>
<dbReference type="Pfam" id="PF00456">
    <property type="entry name" value="Transketolase_N"/>
    <property type="match status" value="1"/>
</dbReference>
<dbReference type="InterPro" id="IPR005474">
    <property type="entry name" value="Transketolase_N"/>
</dbReference>
<evidence type="ECO:0000256" key="8">
    <source>
        <dbReference type="ARBA" id="ARBA00051231"/>
    </source>
</evidence>
<evidence type="ECO:0000256" key="10">
    <source>
        <dbReference type="SAM" id="MobiDB-lite"/>
    </source>
</evidence>
<dbReference type="EMBL" id="CP080095">
    <property type="protein sequence ID" value="QYD70730.1"/>
    <property type="molecule type" value="Genomic_DNA"/>
</dbReference>
<evidence type="ECO:0000259" key="12">
    <source>
        <dbReference type="Pfam" id="PF17831"/>
    </source>
</evidence>
<dbReference type="NCBIfam" id="TIGR03186">
    <property type="entry name" value="AKGDH_not_PDH"/>
    <property type="match status" value="1"/>
</dbReference>
<dbReference type="InterPro" id="IPR009014">
    <property type="entry name" value="Transketo_C/PFOR_II"/>
</dbReference>
<feature type="domain" description="Transketolase N-terminal" evidence="11">
    <location>
        <begin position="169"/>
        <end position="328"/>
    </location>
</feature>
<dbReference type="Pfam" id="PF22613">
    <property type="entry name" value="Transketolase_C_1"/>
    <property type="match status" value="1"/>
</dbReference>
<feature type="domain" description="Pyruvate dehydrogenase E1 component middle" evidence="12">
    <location>
        <begin position="511"/>
        <end position="727"/>
    </location>
</feature>
<keyword evidence="15" id="KW-1185">Reference proteome</keyword>
<evidence type="ECO:0000256" key="7">
    <source>
        <dbReference type="ARBA" id="ARBA00023317"/>
    </source>
</evidence>
<evidence type="ECO:0000313" key="14">
    <source>
        <dbReference type="EMBL" id="QYD70730.1"/>
    </source>
</evidence>
<dbReference type="InterPro" id="IPR041621">
    <property type="entry name" value="PDH_E1_M"/>
</dbReference>
<keyword evidence="6 9" id="KW-0786">Thiamine pyrophosphate</keyword>
<dbReference type="RefSeq" id="WP_219800034.1">
    <property type="nucleotide sequence ID" value="NZ_CP080095.1"/>
</dbReference>
<comment type="catalytic activity">
    <reaction evidence="8 9">
        <text>N(6)-[(R)-lipoyl]-L-lysyl-[protein] + pyruvate + H(+) = N(6)-[(R)-S(8)-acetyldihydrolipoyl]-L-lysyl-[protein] + CO2</text>
        <dbReference type="Rhea" id="RHEA:19189"/>
        <dbReference type="Rhea" id="RHEA-COMP:10474"/>
        <dbReference type="Rhea" id="RHEA-COMP:10478"/>
        <dbReference type="ChEBI" id="CHEBI:15361"/>
        <dbReference type="ChEBI" id="CHEBI:15378"/>
        <dbReference type="ChEBI" id="CHEBI:16526"/>
        <dbReference type="ChEBI" id="CHEBI:83099"/>
        <dbReference type="ChEBI" id="CHEBI:83111"/>
        <dbReference type="EC" id="1.2.4.1"/>
    </reaction>
</comment>
<feature type="region of interest" description="Disordered" evidence="10">
    <location>
        <begin position="756"/>
        <end position="777"/>
    </location>
</feature>
<evidence type="ECO:0000259" key="13">
    <source>
        <dbReference type="Pfam" id="PF22613"/>
    </source>
</evidence>
<dbReference type="Gene3D" id="3.40.50.920">
    <property type="match status" value="1"/>
</dbReference>
<comment type="cofactor">
    <cofactor evidence="1 9">
        <name>thiamine diphosphate</name>
        <dbReference type="ChEBI" id="CHEBI:58937"/>
    </cofactor>
</comment>
<name>A0ABX8UU32_9BURK</name>
<proteinExistence type="predicted"/>